<gene>
    <name evidence="2" type="ORF">GCM10010145_34290</name>
</gene>
<reference evidence="2" key="2">
    <citation type="submission" date="2020-09" db="EMBL/GenBank/DDBJ databases">
        <authorList>
            <person name="Sun Q."/>
            <person name="Ohkuma M."/>
        </authorList>
    </citation>
    <scope>NUCLEOTIDE SEQUENCE</scope>
    <source>
        <strain evidence="2">JCM 3131</strain>
    </source>
</reference>
<keyword evidence="3" id="KW-1185">Reference proteome</keyword>
<accession>A0A918BFE5</accession>
<organism evidence="2 3">
    <name type="scientific">Streptomyces ruber</name>
    <dbReference type="NCBI Taxonomy" id="83378"/>
    <lineage>
        <taxon>Bacteria</taxon>
        <taxon>Bacillati</taxon>
        <taxon>Actinomycetota</taxon>
        <taxon>Actinomycetes</taxon>
        <taxon>Kitasatosporales</taxon>
        <taxon>Streptomycetaceae</taxon>
        <taxon>Streptomyces</taxon>
    </lineage>
</organism>
<proteinExistence type="predicted"/>
<sequence length="75" mass="8389">MIPMMLIGAIVVGACLVFGYTSFVVGFVLMLAGVLGLVAFMATPGAVLRPGEREFVEERHYMGKHDDEDYHRYHR</sequence>
<evidence type="ECO:0000313" key="2">
    <source>
        <dbReference type="EMBL" id="GGQ61279.1"/>
    </source>
</evidence>
<feature type="transmembrane region" description="Helical" evidence="1">
    <location>
        <begin position="29"/>
        <end position="48"/>
    </location>
</feature>
<comment type="caution">
    <text evidence="2">The sequence shown here is derived from an EMBL/GenBank/DDBJ whole genome shotgun (WGS) entry which is preliminary data.</text>
</comment>
<keyword evidence="1" id="KW-1133">Transmembrane helix</keyword>
<keyword evidence="1" id="KW-0472">Membrane</keyword>
<dbReference type="Proteomes" id="UP000620156">
    <property type="component" value="Unassembled WGS sequence"/>
</dbReference>
<dbReference type="EMBL" id="BMQK01000006">
    <property type="protein sequence ID" value="GGQ61279.1"/>
    <property type="molecule type" value="Genomic_DNA"/>
</dbReference>
<reference evidence="2" key="1">
    <citation type="journal article" date="2014" name="Int. J. Syst. Evol. Microbiol.">
        <title>Complete genome sequence of Corynebacterium casei LMG S-19264T (=DSM 44701T), isolated from a smear-ripened cheese.</title>
        <authorList>
            <consortium name="US DOE Joint Genome Institute (JGI-PGF)"/>
            <person name="Walter F."/>
            <person name="Albersmeier A."/>
            <person name="Kalinowski J."/>
            <person name="Ruckert C."/>
        </authorList>
    </citation>
    <scope>NUCLEOTIDE SEQUENCE</scope>
    <source>
        <strain evidence="2">JCM 3131</strain>
    </source>
</reference>
<name>A0A918BFE5_9ACTN</name>
<keyword evidence="1" id="KW-0812">Transmembrane</keyword>
<dbReference type="AlphaFoldDB" id="A0A918BFE5"/>
<protein>
    <submittedName>
        <fullName evidence="2">Uncharacterized protein</fullName>
    </submittedName>
</protein>
<evidence type="ECO:0000256" key="1">
    <source>
        <dbReference type="SAM" id="Phobius"/>
    </source>
</evidence>
<evidence type="ECO:0000313" key="3">
    <source>
        <dbReference type="Proteomes" id="UP000620156"/>
    </source>
</evidence>
<dbReference type="RefSeq" id="WP_189217680.1">
    <property type="nucleotide sequence ID" value="NZ_BMQK01000006.1"/>
</dbReference>